<dbReference type="EMBL" id="CP009249">
    <property type="protein sequence ID" value="APT92516.1"/>
    <property type="molecule type" value="Genomic_DNA"/>
</dbReference>
<reference evidence="2 3" key="1">
    <citation type="submission" date="2014-08" db="EMBL/GenBank/DDBJ databases">
        <title>Complete genome sequence of Corynebacterium phocae M408/89/1(T)(=DSM 44612(T)), isolated from the common seal (Phoca vitulina).</title>
        <authorList>
            <person name="Ruckert C."/>
            <person name="Albersmeier A."/>
            <person name="Winkler A."/>
            <person name="Kalinowski J."/>
        </authorList>
    </citation>
    <scope>NUCLEOTIDE SEQUENCE [LARGE SCALE GENOMIC DNA]</scope>
    <source>
        <strain evidence="2 3">M408/89/1</strain>
    </source>
</reference>
<feature type="transmembrane region" description="Helical" evidence="1">
    <location>
        <begin position="53"/>
        <end position="70"/>
    </location>
</feature>
<dbReference type="OrthoDB" id="4421883at2"/>
<feature type="transmembrane region" description="Helical" evidence="1">
    <location>
        <begin position="111"/>
        <end position="129"/>
    </location>
</feature>
<keyword evidence="3" id="KW-1185">Reference proteome</keyword>
<keyword evidence="1" id="KW-0472">Membrane</keyword>
<keyword evidence="1" id="KW-1133">Transmembrane helix</keyword>
<dbReference type="AlphaFoldDB" id="A0A1L7D2X6"/>
<feature type="transmembrane region" description="Helical" evidence="1">
    <location>
        <begin position="21"/>
        <end position="41"/>
    </location>
</feature>
<feature type="transmembrane region" description="Helical" evidence="1">
    <location>
        <begin position="82"/>
        <end position="99"/>
    </location>
</feature>
<accession>A0A1L7D2X6</accession>
<proteinExistence type="predicted"/>
<sequence length="133" mass="14045">MAQRSKTPAPAPAPVPLALRVGGGFMALALVLIIFGVLSILENGWMGGFDVTPRFVLIVCAAALVGAFVTTSTEQRGSRSQVIGLAVALVLLVGSRFVSADPLVITEQYWIFMYAVAAILCALVLRRSLMPKA</sequence>
<dbReference type="Proteomes" id="UP000185491">
    <property type="component" value="Chromosome"/>
</dbReference>
<evidence type="ECO:0000256" key="1">
    <source>
        <dbReference type="SAM" id="Phobius"/>
    </source>
</evidence>
<evidence type="ECO:0000313" key="3">
    <source>
        <dbReference type="Proteomes" id="UP000185491"/>
    </source>
</evidence>
<evidence type="ECO:0000313" key="2">
    <source>
        <dbReference type="EMBL" id="APT92516.1"/>
    </source>
</evidence>
<name>A0A1L7D2X6_9CORY</name>
<keyword evidence="1" id="KW-0812">Transmembrane</keyword>
<gene>
    <name evidence="2" type="ORF">CPHO_06005</name>
</gene>
<dbReference type="KEGG" id="cpho:CPHO_06005"/>
<dbReference type="RefSeq" id="WP_075734066.1">
    <property type="nucleotide sequence ID" value="NZ_CP009249.1"/>
</dbReference>
<organism evidence="2 3">
    <name type="scientific">Corynebacterium phocae</name>
    <dbReference type="NCBI Taxonomy" id="161895"/>
    <lineage>
        <taxon>Bacteria</taxon>
        <taxon>Bacillati</taxon>
        <taxon>Actinomycetota</taxon>
        <taxon>Actinomycetes</taxon>
        <taxon>Mycobacteriales</taxon>
        <taxon>Corynebacteriaceae</taxon>
        <taxon>Corynebacterium</taxon>
    </lineage>
</organism>
<protein>
    <submittedName>
        <fullName evidence="2">Membrane protein</fullName>
    </submittedName>
</protein>